<evidence type="ECO:0000256" key="1">
    <source>
        <dbReference type="SAM" id="MobiDB-lite"/>
    </source>
</evidence>
<dbReference type="PANTHER" id="PTHR10316:SF40">
    <property type="entry name" value="LD27118P"/>
    <property type="match status" value="1"/>
</dbReference>
<organism evidence="2 3">
    <name type="scientific">Diploscapter pachys</name>
    <dbReference type="NCBI Taxonomy" id="2018661"/>
    <lineage>
        <taxon>Eukaryota</taxon>
        <taxon>Metazoa</taxon>
        <taxon>Ecdysozoa</taxon>
        <taxon>Nematoda</taxon>
        <taxon>Chromadorea</taxon>
        <taxon>Rhabditida</taxon>
        <taxon>Rhabditina</taxon>
        <taxon>Rhabditomorpha</taxon>
        <taxon>Rhabditoidea</taxon>
        <taxon>Rhabditidae</taxon>
        <taxon>Diploscapter</taxon>
    </lineage>
</organism>
<proteinExistence type="predicted"/>
<dbReference type="AlphaFoldDB" id="A0A2A2KWN5"/>
<comment type="caution">
    <text evidence="2">The sequence shown here is derived from an EMBL/GenBank/DDBJ whole genome shotgun (WGS) entry which is preliminary data.</text>
</comment>
<accession>A0A2A2KWN5</accession>
<dbReference type="GO" id="GO:0007165">
    <property type="term" value="P:signal transduction"/>
    <property type="evidence" value="ECO:0007669"/>
    <property type="project" value="TreeGrafter"/>
</dbReference>
<sequence length="220" mass="24189">MVTANETISSSQPHQNSSQNDKLEVKKENENGQNGVKNEKATNGNGNEIKPKETIVNPDKTTVYTDDILECSNSPSTSISSSDGQPIEAFKMISSSVAARRLIRVPCVAGSPPFTAYGGASSARLILIDAVKRVDLVGILNRDDIVFKIEDIEVSGLLQTDVNRLIDRLCYERDQIAVEILPAGTLTDDICEILCNKQHKELQRIIRDNLYSKTVPCELE</sequence>
<dbReference type="GO" id="GO:0005737">
    <property type="term" value="C:cytoplasm"/>
    <property type="evidence" value="ECO:0007669"/>
    <property type="project" value="TreeGrafter"/>
</dbReference>
<dbReference type="OrthoDB" id="66881at2759"/>
<evidence type="ECO:0000313" key="2">
    <source>
        <dbReference type="EMBL" id="PAV78391.1"/>
    </source>
</evidence>
<gene>
    <name evidence="2" type="ORF">WR25_11981</name>
</gene>
<name>A0A2A2KWN5_9BILA</name>
<feature type="region of interest" description="Disordered" evidence="1">
    <location>
        <begin position="1"/>
        <end position="57"/>
    </location>
</feature>
<evidence type="ECO:0008006" key="4">
    <source>
        <dbReference type="Google" id="ProtNLM"/>
    </source>
</evidence>
<keyword evidence="3" id="KW-1185">Reference proteome</keyword>
<feature type="compositionally biased region" description="Basic and acidic residues" evidence="1">
    <location>
        <begin position="21"/>
        <end position="30"/>
    </location>
</feature>
<dbReference type="STRING" id="2018661.A0A2A2KWN5"/>
<feature type="compositionally biased region" description="Polar residues" evidence="1">
    <location>
        <begin position="31"/>
        <end position="46"/>
    </location>
</feature>
<dbReference type="EMBL" id="LIAE01007568">
    <property type="protein sequence ID" value="PAV78391.1"/>
    <property type="molecule type" value="Genomic_DNA"/>
</dbReference>
<evidence type="ECO:0000313" key="3">
    <source>
        <dbReference type="Proteomes" id="UP000218231"/>
    </source>
</evidence>
<protein>
    <recommendedName>
        <fullName evidence="4">PDZ domain-containing protein</fullName>
    </recommendedName>
</protein>
<dbReference type="Proteomes" id="UP000218231">
    <property type="component" value="Unassembled WGS sequence"/>
</dbReference>
<feature type="compositionally biased region" description="Low complexity" evidence="1">
    <location>
        <begin position="9"/>
        <end position="20"/>
    </location>
</feature>
<reference evidence="2 3" key="1">
    <citation type="journal article" date="2017" name="Curr. Biol.">
        <title>Genome architecture and evolution of a unichromosomal asexual nematode.</title>
        <authorList>
            <person name="Fradin H."/>
            <person name="Zegar C."/>
            <person name="Gutwein M."/>
            <person name="Lucas J."/>
            <person name="Kovtun M."/>
            <person name="Corcoran D."/>
            <person name="Baugh L.R."/>
            <person name="Kiontke K."/>
            <person name="Gunsalus K."/>
            <person name="Fitch D.H."/>
            <person name="Piano F."/>
        </authorList>
    </citation>
    <scope>NUCLEOTIDE SEQUENCE [LARGE SCALE GENOMIC DNA]</scope>
    <source>
        <strain evidence="2">PF1309</strain>
    </source>
</reference>
<dbReference type="PANTHER" id="PTHR10316">
    <property type="entry name" value="MEMBRANE ASSOCIATED GUANYLATE KINASE-RELATED"/>
    <property type="match status" value="1"/>
</dbReference>